<evidence type="ECO:0000313" key="10">
    <source>
        <dbReference type="EMBL" id="GMM34583.1"/>
    </source>
</evidence>
<feature type="chain" id="PRO_5043428214" description="Phosphatidylglycerol/phosphatidylinositol transfer protein" evidence="8">
    <location>
        <begin position="19"/>
        <end position="200"/>
    </location>
</feature>
<organism evidence="10 11">
    <name type="scientific">Saccharomycopsis crataegensis</name>
    <dbReference type="NCBI Taxonomy" id="43959"/>
    <lineage>
        <taxon>Eukaryota</taxon>
        <taxon>Fungi</taxon>
        <taxon>Dikarya</taxon>
        <taxon>Ascomycota</taxon>
        <taxon>Saccharomycotina</taxon>
        <taxon>Saccharomycetes</taxon>
        <taxon>Saccharomycopsidaceae</taxon>
        <taxon>Saccharomycopsis</taxon>
    </lineage>
</organism>
<evidence type="ECO:0000256" key="5">
    <source>
        <dbReference type="ARBA" id="ARBA00022448"/>
    </source>
</evidence>
<dbReference type="RefSeq" id="XP_064851583.1">
    <property type="nucleotide sequence ID" value="XM_064995511.1"/>
</dbReference>
<reference evidence="10 11" key="1">
    <citation type="journal article" date="2023" name="Elife">
        <title>Identification of key yeast species and microbe-microbe interactions impacting larval growth of Drosophila in the wild.</title>
        <authorList>
            <person name="Mure A."/>
            <person name="Sugiura Y."/>
            <person name="Maeda R."/>
            <person name="Honda K."/>
            <person name="Sakurai N."/>
            <person name="Takahashi Y."/>
            <person name="Watada M."/>
            <person name="Katoh T."/>
            <person name="Gotoh A."/>
            <person name="Gotoh Y."/>
            <person name="Taniguchi I."/>
            <person name="Nakamura K."/>
            <person name="Hayashi T."/>
            <person name="Katayama T."/>
            <person name="Uemura T."/>
            <person name="Hattori Y."/>
        </authorList>
    </citation>
    <scope>NUCLEOTIDE SEQUENCE [LARGE SCALE GENOMIC DNA]</scope>
    <source>
        <strain evidence="10 11">SC-9</strain>
    </source>
</reference>
<evidence type="ECO:0000259" key="9">
    <source>
        <dbReference type="SMART" id="SM00737"/>
    </source>
</evidence>
<dbReference type="EMBL" id="BTFZ01000003">
    <property type="protein sequence ID" value="GMM34583.1"/>
    <property type="molecule type" value="Genomic_DNA"/>
</dbReference>
<dbReference type="InterPro" id="IPR033917">
    <property type="entry name" value="ML_PG-PI_TP"/>
</dbReference>
<evidence type="ECO:0000256" key="4">
    <source>
        <dbReference type="ARBA" id="ARBA00016056"/>
    </source>
</evidence>
<evidence type="ECO:0000256" key="6">
    <source>
        <dbReference type="ARBA" id="ARBA00022729"/>
    </source>
</evidence>
<comment type="function">
    <text evidence="1">Catalyzes the intermembrane transfer of phosphatidylglycerol and phosphatidylinositol.</text>
</comment>
<gene>
    <name evidence="10" type="ORF">DASC09_019080</name>
</gene>
<dbReference type="GO" id="GO:0032366">
    <property type="term" value="P:intracellular sterol transport"/>
    <property type="evidence" value="ECO:0007669"/>
    <property type="project" value="InterPro"/>
</dbReference>
<dbReference type="InterPro" id="IPR003172">
    <property type="entry name" value="ML_dom"/>
</dbReference>
<evidence type="ECO:0000256" key="2">
    <source>
        <dbReference type="ARBA" id="ARBA00006370"/>
    </source>
</evidence>
<keyword evidence="6 8" id="KW-0732">Signal</keyword>
<protein>
    <recommendedName>
        <fullName evidence="4">Phosphatidylglycerol/phosphatidylinositol transfer protein</fullName>
    </recommendedName>
</protein>
<dbReference type="GO" id="GO:0032934">
    <property type="term" value="F:sterol binding"/>
    <property type="evidence" value="ECO:0007669"/>
    <property type="project" value="InterPro"/>
</dbReference>
<dbReference type="CDD" id="cd00917">
    <property type="entry name" value="PG-PI_TP"/>
    <property type="match status" value="1"/>
</dbReference>
<comment type="caution">
    <text evidence="10">The sequence shown here is derived from an EMBL/GenBank/DDBJ whole genome shotgun (WGS) entry which is preliminary data.</text>
</comment>
<evidence type="ECO:0000313" key="11">
    <source>
        <dbReference type="Proteomes" id="UP001360560"/>
    </source>
</evidence>
<dbReference type="GeneID" id="90072562"/>
<dbReference type="Pfam" id="PF02221">
    <property type="entry name" value="E1_DerP2_DerF2"/>
    <property type="match status" value="1"/>
</dbReference>
<dbReference type="FunFam" id="2.60.40.770:FF:000004">
    <property type="entry name" value="Phosphatidylglycerol/phosphatidylinositol transfer protein"/>
    <property type="match status" value="1"/>
</dbReference>
<dbReference type="InterPro" id="IPR039670">
    <property type="entry name" value="NPC2-like"/>
</dbReference>
<accession>A0AAV5QII6</accession>
<dbReference type="PANTHER" id="PTHR11306">
    <property type="entry name" value="NIEMANN PICK TYPE C2 PROTEIN NPC2-RELATED"/>
    <property type="match status" value="1"/>
</dbReference>
<evidence type="ECO:0000256" key="7">
    <source>
        <dbReference type="ARBA" id="ARBA00023055"/>
    </source>
</evidence>
<feature type="signal peptide" evidence="8">
    <location>
        <begin position="1"/>
        <end position="18"/>
    </location>
</feature>
<evidence type="ECO:0000256" key="8">
    <source>
        <dbReference type="SAM" id="SignalP"/>
    </source>
</evidence>
<keyword evidence="5" id="KW-0813">Transport</keyword>
<comment type="subunit">
    <text evidence="3">Monomer.</text>
</comment>
<keyword evidence="7" id="KW-0445">Lipid transport</keyword>
<sequence>MQLIKLFSAASMVSSAFAFPLTLNFDVESAEELTSSNQFTSVSYPGEKPIPGGSPVSICDVYEPKLLTVDKVTIDPNPPQKGANLSFAASGSLKQSIEEGAYVVVNVRYGYIKLLEKTFDLCEEIQNVDLTCPVAAGAQSLAKTVEIPDEVPPGTYTVYARAFTAEDEYITCLTATVTFSTDSYAVTDYLKFFKRIIIGA</sequence>
<dbReference type="Proteomes" id="UP001360560">
    <property type="component" value="Unassembled WGS sequence"/>
</dbReference>
<dbReference type="PANTHER" id="PTHR11306:SF0">
    <property type="entry name" value="PHOSPHATIDYLGLYCEROL_PHOSPHATIDYLINOSITOL TRANSFER PROTEIN"/>
    <property type="match status" value="1"/>
</dbReference>
<name>A0AAV5QII6_9ASCO</name>
<keyword evidence="11" id="KW-1185">Reference proteome</keyword>
<proteinExistence type="inferred from homology"/>
<feature type="domain" description="MD-2-related lipid-recognition" evidence="9">
    <location>
        <begin position="56"/>
        <end position="177"/>
    </location>
</feature>
<evidence type="ECO:0000256" key="3">
    <source>
        <dbReference type="ARBA" id="ARBA00011245"/>
    </source>
</evidence>
<dbReference type="InterPro" id="IPR014756">
    <property type="entry name" value="Ig_E-set"/>
</dbReference>
<dbReference type="SMART" id="SM00737">
    <property type="entry name" value="ML"/>
    <property type="match status" value="1"/>
</dbReference>
<dbReference type="Gene3D" id="2.60.40.770">
    <property type="match status" value="1"/>
</dbReference>
<comment type="similarity">
    <text evidence="2">Belongs to the NPC2 family.</text>
</comment>
<evidence type="ECO:0000256" key="1">
    <source>
        <dbReference type="ARBA" id="ARBA00002053"/>
    </source>
</evidence>
<dbReference type="AlphaFoldDB" id="A0AAV5QII6"/>
<dbReference type="SUPFAM" id="SSF81296">
    <property type="entry name" value="E set domains"/>
    <property type="match status" value="1"/>
</dbReference>